<dbReference type="InterPro" id="IPR001567">
    <property type="entry name" value="Pept_M3A_M3B_dom"/>
</dbReference>
<organism evidence="8 9">
    <name type="scientific">Pilibacter termitis</name>
    <dbReference type="NCBI Taxonomy" id="263852"/>
    <lineage>
        <taxon>Bacteria</taxon>
        <taxon>Bacillati</taxon>
        <taxon>Bacillota</taxon>
        <taxon>Bacilli</taxon>
        <taxon>Lactobacillales</taxon>
        <taxon>Enterococcaceae</taxon>
        <taxon>Pilibacter</taxon>
    </lineage>
</organism>
<feature type="domain" description="Peptidase M3A/M3B catalytic" evidence="7">
    <location>
        <begin position="167"/>
        <end position="549"/>
    </location>
</feature>
<dbReference type="AlphaFoldDB" id="A0A1T4NWB2"/>
<dbReference type="InterPro" id="IPR045090">
    <property type="entry name" value="Pept_M3A_M3B"/>
</dbReference>
<keyword evidence="2 6" id="KW-0479">Metal-binding</keyword>
<evidence type="ECO:0000313" key="9">
    <source>
        <dbReference type="Proteomes" id="UP000190328"/>
    </source>
</evidence>
<dbReference type="STRING" id="263852.SAMN02745116_01553"/>
<dbReference type="RefSeq" id="WP_078807487.1">
    <property type="nucleotide sequence ID" value="NZ_FUXI01000017.1"/>
</dbReference>
<keyword evidence="5 6" id="KW-0482">Metalloprotease</keyword>
<dbReference type="GO" id="GO:0006518">
    <property type="term" value="P:peptide metabolic process"/>
    <property type="evidence" value="ECO:0007669"/>
    <property type="project" value="TreeGrafter"/>
</dbReference>
<accession>A0A1T4NWB2</accession>
<evidence type="ECO:0000256" key="3">
    <source>
        <dbReference type="ARBA" id="ARBA00022801"/>
    </source>
</evidence>
<dbReference type="CDD" id="cd09606">
    <property type="entry name" value="M3B_PepF"/>
    <property type="match status" value="1"/>
</dbReference>
<evidence type="ECO:0000256" key="2">
    <source>
        <dbReference type="ARBA" id="ARBA00022723"/>
    </source>
</evidence>
<dbReference type="PANTHER" id="PTHR11804:SF28">
    <property type="entry name" value="OLIGOENDOPEPTIDASE F"/>
    <property type="match status" value="1"/>
</dbReference>
<dbReference type="GO" id="GO:0046872">
    <property type="term" value="F:metal ion binding"/>
    <property type="evidence" value="ECO:0007669"/>
    <property type="project" value="UniProtKB-UniRule"/>
</dbReference>
<keyword evidence="4 6" id="KW-0862">Zinc</keyword>
<dbReference type="PANTHER" id="PTHR11804">
    <property type="entry name" value="PROTEASE M3 THIMET OLIGOPEPTIDASE-RELATED"/>
    <property type="match status" value="1"/>
</dbReference>
<proteinExistence type="inferred from homology"/>
<dbReference type="EMBL" id="FUXI01000017">
    <property type="protein sequence ID" value="SJZ83332.1"/>
    <property type="molecule type" value="Genomic_DNA"/>
</dbReference>
<dbReference type="GO" id="GO:0004222">
    <property type="term" value="F:metalloendopeptidase activity"/>
    <property type="evidence" value="ECO:0007669"/>
    <property type="project" value="InterPro"/>
</dbReference>
<dbReference type="InterPro" id="IPR011976">
    <property type="entry name" value="Pept_M3B_oligopep-rel"/>
</dbReference>
<reference evidence="8 9" key="1">
    <citation type="submission" date="2017-02" db="EMBL/GenBank/DDBJ databases">
        <authorList>
            <person name="Peterson S.W."/>
        </authorList>
    </citation>
    <scope>NUCLEOTIDE SEQUENCE [LARGE SCALE GENOMIC DNA]</scope>
    <source>
        <strain evidence="8 9">ATCC BAA-1030</strain>
    </source>
</reference>
<protein>
    <submittedName>
        <fullName evidence="8">Oligoendopeptidase, M3 family</fullName>
    </submittedName>
</protein>
<sequence>MKKFKDYIYKRPNYEEYAKKVRETREKFEQAKTVEEASSLFRLLLEEEATVESMGTLHQIHFSLNVNDEFHKKEDEWWNEYAPLFDECAMETSSALLKSPFVKELQEIFPKTLFLLAKCKTNTISETTLDLRQQENELISKYDELMANATIEFDGEVYNLPQMAKFMTDTNREVRKRADKARTAWYVQNEEQFDRIYDEMIKNRHQQAVTLGYNNYVEMSLDIRQRFGYSQKDIEYYRKQVLEVVVPVAQKLYARQGKRIGVEEMKHYDLDLQFLDGNATPQGEKDELVAAARKMYCELSKETGEFFDFMVERDLLDLDARKGKMGGGYCTYISDEKSPYIFANFNGTSGDVDVLTHEAGHAFQVYSSRHIQENSLIWPTIEAAEIFSMSMEFITWRWMESFFKEHTNRYKFSHLSAGVQFLPYGVLVDHFQQEVYTHTGWSAVERKATWRRLEKMYLPHKDYSESPDLERGIFWFKQAHIFGAPFYYIDYTLAQVVALQFWKKFNVEQASNAWEKYLEATSVGGTKTFLEIIELTGANSPFEKGTLREVIQEVDDYLSAISEKELALS</sequence>
<evidence type="ECO:0000256" key="1">
    <source>
        <dbReference type="ARBA" id="ARBA00022670"/>
    </source>
</evidence>
<gene>
    <name evidence="8" type="ORF">SAMN02745116_01553</name>
</gene>
<name>A0A1T4NWB2_9ENTE</name>
<keyword evidence="1 6" id="KW-0645">Protease</keyword>
<dbReference type="Gene3D" id="1.10.1370.30">
    <property type="match status" value="1"/>
</dbReference>
<comment type="similarity">
    <text evidence="6">Belongs to the peptidase M3 family.</text>
</comment>
<evidence type="ECO:0000256" key="4">
    <source>
        <dbReference type="ARBA" id="ARBA00022833"/>
    </source>
</evidence>
<keyword evidence="9" id="KW-1185">Reference proteome</keyword>
<dbReference type="GO" id="GO:0006508">
    <property type="term" value="P:proteolysis"/>
    <property type="evidence" value="ECO:0007669"/>
    <property type="project" value="UniProtKB-KW"/>
</dbReference>
<dbReference type="SUPFAM" id="SSF55486">
    <property type="entry name" value="Metalloproteases ('zincins'), catalytic domain"/>
    <property type="match status" value="1"/>
</dbReference>
<evidence type="ECO:0000313" key="8">
    <source>
        <dbReference type="EMBL" id="SJZ83332.1"/>
    </source>
</evidence>
<evidence type="ECO:0000259" key="7">
    <source>
        <dbReference type="Pfam" id="PF01432"/>
    </source>
</evidence>
<evidence type="ECO:0000256" key="6">
    <source>
        <dbReference type="RuleBase" id="RU003435"/>
    </source>
</evidence>
<dbReference type="Proteomes" id="UP000190328">
    <property type="component" value="Unassembled WGS sequence"/>
</dbReference>
<keyword evidence="3 6" id="KW-0378">Hydrolase</keyword>
<evidence type="ECO:0000256" key="5">
    <source>
        <dbReference type="ARBA" id="ARBA00023049"/>
    </source>
</evidence>
<dbReference type="Pfam" id="PF01432">
    <property type="entry name" value="Peptidase_M3"/>
    <property type="match status" value="1"/>
</dbReference>
<dbReference type="OrthoDB" id="9769691at2"/>
<comment type="cofactor">
    <cofactor evidence="6">
        <name>Zn(2+)</name>
        <dbReference type="ChEBI" id="CHEBI:29105"/>
    </cofactor>
    <text evidence="6">Binds 1 zinc ion.</text>
</comment>
<dbReference type="NCBIfam" id="TIGR02289">
    <property type="entry name" value="M3_not_pepF"/>
    <property type="match status" value="1"/>
</dbReference>